<dbReference type="NCBIfam" id="TIGR01167">
    <property type="entry name" value="LPXTG_anchor"/>
    <property type="match status" value="1"/>
</dbReference>
<keyword evidence="6" id="KW-1133">Transmembrane helix</keyword>
<keyword evidence="9" id="KW-1185">Reference proteome</keyword>
<organism evidence="8 9">
    <name type="scientific">Cytobacillus depressus</name>
    <dbReference type="NCBI Taxonomy" id="1602942"/>
    <lineage>
        <taxon>Bacteria</taxon>
        <taxon>Bacillati</taxon>
        <taxon>Bacillota</taxon>
        <taxon>Bacilli</taxon>
        <taxon>Bacillales</taxon>
        <taxon>Bacillaceae</taxon>
        <taxon>Cytobacillus</taxon>
    </lineage>
</organism>
<gene>
    <name evidence="8" type="ORF">F7731_11300</name>
</gene>
<sequence length="41" mass="4639">MKGQILPSTATNMYNNLLIGIIFIITGAVLFILQKRKKNNF</sequence>
<keyword evidence="6" id="KW-0472">Membrane</keyword>
<feature type="domain" description="Gram-positive cocci surface proteins LPxTG" evidence="7">
    <location>
        <begin position="6"/>
        <end position="40"/>
    </location>
</feature>
<dbReference type="InterPro" id="IPR019931">
    <property type="entry name" value="LPXTG_anchor"/>
</dbReference>
<evidence type="ECO:0000256" key="1">
    <source>
        <dbReference type="ARBA" id="ARBA00004168"/>
    </source>
</evidence>
<protein>
    <submittedName>
        <fullName evidence="8">LPXTG cell wall anchor domain-containing protein</fullName>
    </submittedName>
</protein>
<reference evidence="8 9" key="1">
    <citation type="journal article" date="2016" name="Antonie Van Leeuwenhoek">
        <title>Bacillus depressus sp. nov., isolated from soil of a sunflower field.</title>
        <authorList>
            <person name="Wei X."/>
            <person name="Xin D."/>
            <person name="Xin Y."/>
            <person name="Zhang H."/>
            <person name="Wang T."/>
            <person name="Zhang J."/>
        </authorList>
    </citation>
    <scope>NUCLEOTIDE SEQUENCE [LARGE SCALE GENOMIC DNA]</scope>
    <source>
        <strain evidence="8 9">BZ1</strain>
    </source>
</reference>
<evidence type="ECO:0000313" key="9">
    <source>
        <dbReference type="Proteomes" id="UP000481030"/>
    </source>
</evidence>
<evidence type="ECO:0000256" key="4">
    <source>
        <dbReference type="ARBA" id="ARBA00022729"/>
    </source>
</evidence>
<evidence type="ECO:0000256" key="6">
    <source>
        <dbReference type="SAM" id="Phobius"/>
    </source>
</evidence>
<evidence type="ECO:0000256" key="2">
    <source>
        <dbReference type="ARBA" id="ARBA00022512"/>
    </source>
</evidence>
<name>A0A6L3V757_9BACI</name>
<keyword evidence="5" id="KW-0572">Peptidoglycan-anchor</keyword>
<evidence type="ECO:0000256" key="3">
    <source>
        <dbReference type="ARBA" id="ARBA00022525"/>
    </source>
</evidence>
<feature type="transmembrane region" description="Helical" evidence="6">
    <location>
        <begin position="13"/>
        <end position="33"/>
    </location>
</feature>
<comment type="caution">
    <text evidence="8">The sequence shown here is derived from an EMBL/GenBank/DDBJ whole genome shotgun (WGS) entry which is preliminary data.</text>
</comment>
<proteinExistence type="predicted"/>
<dbReference type="AlphaFoldDB" id="A0A6L3V757"/>
<keyword evidence="2" id="KW-0134">Cell wall</keyword>
<accession>A0A6L3V757</accession>
<evidence type="ECO:0000259" key="7">
    <source>
        <dbReference type="Pfam" id="PF00746"/>
    </source>
</evidence>
<dbReference type="EMBL" id="WBOS01000004">
    <property type="protein sequence ID" value="KAB2336090.1"/>
    <property type="molecule type" value="Genomic_DNA"/>
</dbReference>
<dbReference type="Proteomes" id="UP000481030">
    <property type="component" value="Unassembled WGS sequence"/>
</dbReference>
<keyword evidence="3" id="KW-0964">Secreted</keyword>
<comment type="subcellular location">
    <subcellularLocation>
        <location evidence="1">Secreted</location>
        <location evidence="1">Cell wall</location>
        <topology evidence="1">Peptidoglycan-anchor</topology>
    </subcellularLocation>
</comment>
<dbReference type="OrthoDB" id="2566057at2"/>
<evidence type="ECO:0000256" key="5">
    <source>
        <dbReference type="ARBA" id="ARBA00023088"/>
    </source>
</evidence>
<evidence type="ECO:0000313" key="8">
    <source>
        <dbReference type="EMBL" id="KAB2336090.1"/>
    </source>
</evidence>
<dbReference type="Pfam" id="PF00746">
    <property type="entry name" value="Gram_pos_anchor"/>
    <property type="match status" value="1"/>
</dbReference>
<keyword evidence="4" id="KW-0732">Signal</keyword>
<keyword evidence="6" id="KW-0812">Transmembrane</keyword>